<dbReference type="AlphaFoldDB" id="A0A3P4ARQ5"/>
<evidence type="ECO:0000313" key="2">
    <source>
        <dbReference type="Proteomes" id="UP000279841"/>
    </source>
</evidence>
<reference evidence="1 2" key="1">
    <citation type="submission" date="2018-10" db="EMBL/GenBank/DDBJ databases">
        <authorList>
            <person name="Peiro R."/>
            <person name="Begona"/>
            <person name="Cbmso G."/>
            <person name="Lopez M."/>
            <person name="Gonzalez S."/>
            <person name="Sacristan E."/>
            <person name="Castillo E."/>
        </authorList>
    </citation>
    <scope>NUCLEOTIDE SEQUENCE [LARGE SCALE GENOMIC DNA]</scope>
    <source>
        <strain evidence="1">TTHNAR1</strain>
    </source>
</reference>
<sequence length="187" mass="19120">MAYQRVPVDPNAPLKSGKTYEIVAAHKGGDVSRVTRADLERALQAKYGPGVRVLDWGKRGNDLVIRLKVEATSSSAGTSDPWAVPPAYGGAGCGSTKCPQPMGYMGGGDIYPAFLPALALSAAAVIAVLYLVWRIVAELKEAVELVPAPARAAAVAGAGVGVGALGLAALGVVALALVGGRRRRAYA</sequence>
<proteinExistence type="predicted"/>
<gene>
    <name evidence="1" type="ORF">TTHN1_01577</name>
</gene>
<accession>A0A3P4ARQ5</accession>
<name>A0A3P4ARQ5_THETH</name>
<organism evidence="1 2">
    <name type="scientific">Thermus thermophilus</name>
    <dbReference type="NCBI Taxonomy" id="274"/>
    <lineage>
        <taxon>Bacteria</taxon>
        <taxon>Thermotogati</taxon>
        <taxon>Deinococcota</taxon>
        <taxon>Deinococci</taxon>
        <taxon>Thermales</taxon>
        <taxon>Thermaceae</taxon>
        <taxon>Thermus</taxon>
    </lineage>
</organism>
<dbReference type="EMBL" id="LR027517">
    <property type="protein sequence ID" value="VCU53791.1"/>
    <property type="molecule type" value="Genomic_DNA"/>
</dbReference>
<dbReference type="Proteomes" id="UP000279841">
    <property type="component" value="Chromosome"/>
</dbReference>
<dbReference type="RefSeq" id="WP_124105042.1">
    <property type="nucleotide sequence ID" value="NZ_LR027517.1"/>
</dbReference>
<evidence type="ECO:0000313" key="1">
    <source>
        <dbReference type="EMBL" id="VCU53791.1"/>
    </source>
</evidence>
<protein>
    <submittedName>
        <fullName evidence="1">Uncharacterized protein</fullName>
    </submittedName>
</protein>